<organism evidence="2 3">
    <name type="scientific">Prorocentrum cordatum</name>
    <dbReference type="NCBI Taxonomy" id="2364126"/>
    <lineage>
        <taxon>Eukaryota</taxon>
        <taxon>Sar</taxon>
        <taxon>Alveolata</taxon>
        <taxon>Dinophyceae</taxon>
        <taxon>Prorocentrales</taxon>
        <taxon>Prorocentraceae</taxon>
        <taxon>Prorocentrum</taxon>
    </lineage>
</organism>
<dbReference type="EMBL" id="CAUYUJ010007291">
    <property type="protein sequence ID" value="CAK0820197.1"/>
    <property type="molecule type" value="Genomic_DNA"/>
</dbReference>
<feature type="region of interest" description="Disordered" evidence="1">
    <location>
        <begin position="1"/>
        <end position="49"/>
    </location>
</feature>
<proteinExistence type="predicted"/>
<accession>A0ABN9RN50</accession>
<dbReference type="Proteomes" id="UP001189429">
    <property type="component" value="Unassembled WGS sequence"/>
</dbReference>
<name>A0ABN9RN50_9DINO</name>
<protein>
    <submittedName>
        <fullName evidence="2">Uncharacterized protein</fullName>
    </submittedName>
</protein>
<evidence type="ECO:0000256" key="1">
    <source>
        <dbReference type="SAM" id="MobiDB-lite"/>
    </source>
</evidence>
<sequence length="101" mass="10762">MACRRAQELGVGEDGETGCRRRSDRLLPGARARVDRRAPCSDPPPASGRGLFCPLASGTALSPLSCLRTGRASSRRGDAAATPARVRKAELHQLLEFGQHP</sequence>
<keyword evidence="3" id="KW-1185">Reference proteome</keyword>
<evidence type="ECO:0000313" key="2">
    <source>
        <dbReference type="EMBL" id="CAK0820197.1"/>
    </source>
</evidence>
<reference evidence="2" key="1">
    <citation type="submission" date="2023-10" db="EMBL/GenBank/DDBJ databases">
        <authorList>
            <person name="Chen Y."/>
            <person name="Shah S."/>
            <person name="Dougan E. K."/>
            <person name="Thang M."/>
            <person name="Chan C."/>
        </authorList>
    </citation>
    <scope>NUCLEOTIDE SEQUENCE [LARGE SCALE GENOMIC DNA]</scope>
</reference>
<comment type="caution">
    <text evidence="2">The sequence shown here is derived from an EMBL/GenBank/DDBJ whole genome shotgun (WGS) entry which is preliminary data.</text>
</comment>
<evidence type="ECO:0000313" key="3">
    <source>
        <dbReference type="Proteomes" id="UP001189429"/>
    </source>
</evidence>
<gene>
    <name evidence="2" type="ORF">PCOR1329_LOCUS21975</name>
</gene>